<dbReference type="Pfam" id="PF00589">
    <property type="entry name" value="Phage_integrase"/>
    <property type="match status" value="1"/>
</dbReference>
<dbReference type="AlphaFoldDB" id="A0A918DFA6"/>
<dbReference type="EMBL" id="BMNH01000001">
    <property type="protein sequence ID" value="GGO60628.1"/>
    <property type="molecule type" value="Genomic_DNA"/>
</dbReference>
<dbReference type="InterPro" id="IPR002104">
    <property type="entry name" value="Integrase_catalytic"/>
</dbReference>
<keyword evidence="5" id="KW-1185">Reference proteome</keyword>
<dbReference type="InterPro" id="IPR011010">
    <property type="entry name" value="DNA_brk_join_enz"/>
</dbReference>
<sequence length="155" mass="17065">MVAIAVRTSDTAAPSRNRSSPHAAESSTPRSASACARGELLGLHWEDVDLEAGTLEIIQTLQRVGGRLQFVKPKTADSERTIPLPSVCLDALKEHRKRQIAERADRYPDWDDHGLIFPSRRGTPMERTTCGVAGERFVRRLDPEPFGFTTSATPA</sequence>
<gene>
    <name evidence="4" type="ORF">GCM10012289_00940</name>
</gene>
<dbReference type="GO" id="GO:0006310">
    <property type="term" value="P:DNA recombination"/>
    <property type="evidence" value="ECO:0007669"/>
    <property type="project" value="UniProtKB-KW"/>
</dbReference>
<comment type="caution">
    <text evidence="4">The sequence shown here is derived from an EMBL/GenBank/DDBJ whole genome shotgun (WGS) entry which is preliminary data.</text>
</comment>
<dbReference type="Proteomes" id="UP000646523">
    <property type="component" value="Unassembled WGS sequence"/>
</dbReference>
<dbReference type="GO" id="GO:0015074">
    <property type="term" value="P:DNA integration"/>
    <property type="evidence" value="ECO:0007669"/>
    <property type="project" value="InterPro"/>
</dbReference>
<organism evidence="4 5">
    <name type="scientific">Nonomuraea cavernae</name>
    <dbReference type="NCBI Taxonomy" id="2045107"/>
    <lineage>
        <taxon>Bacteria</taxon>
        <taxon>Bacillati</taxon>
        <taxon>Actinomycetota</taxon>
        <taxon>Actinomycetes</taxon>
        <taxon>Streptosporangiales</taxon>
        <taxon>Streptosporangiaceae</taxon>
        <taxon>Nonomuraea</taxon>
    </lineage>
</organism>
<dbReference type="Gene3D" id="1.10.443.10">
    <property type="entry name" value="Intergrase catalytic core"/>
    <property type="match status" value="1"/>
</dbReference>
<evidence type="ECO:0000256" key="2">
    <source>
        <dbReference type="SAM" id="MobiDB-lite"/>
    </source>
</evidence>
<name>A0A918DFA6_9ACTN</name>
<keyword evidence="1" id="KW-0233">DNA recombination</keyword>
<dbReference type="GO" id="GO:0003677">
    <property type="term" value="F:DNA binding"/>
    <property type="evidence" value="ECO:0007669"/>
    <property type="project" value="InterPro"/>
</dbReference>
<evidence type="ECO:0000313" key="5">
    <source>
        <dbReference type="Proteomes" id="UP000646523"/>
    </source>
</evidence>
<evidence type="ECO:0000259" key="3">
    <source>
        <dbReference type="Pfam" id="PF00589"/>
    </source>
</evidence>
<reference evidence="4" key="1">
    <citation type="journal article" date="2014" name="Int. J. Syst. Evol. Microbiol.">
        <title>Complete genome sequence of Corynebacterium casei LMG S-19264T (=DSM 44701T), isolated from a smear-ripened cheese.</title>
        <authorList>
            <consortium name="US DOE Joint Genome Institute (JGI-PGF)"/>
            <person name="Walter F."/>
            <person name="Albersmeier A."/>
            <person name="Kalinowski J."/>
            <person name="Ruckert C."/>
        </authorList>
    </citation>
    <scope>NUCLEOTIDE SEQUENCE</scope>
    <source>
        <strain evidence="4">CGMCC 4.7368</strain>
    </source>
</reference>
<evidence type="ECO:0000256" key="1">
    <source>
        <dbReference type="ARBA" id="ARBA00023172"/>
    </source>
</evidence>
<feature type="compositionally biased region" description="Polar residues" evidence="2">
    <location>
        <begin position="8"/>
        <end position="31"/>
    </location>
</feature>
<dbReference type="SUPFAM" id="SSF56349">
    <property type="entry name" value="DNA breaking-rejoining enzymes"/>
    <property type="match status" value="1"/>
</dbReference>
<protein>
    <recommendedName>
        <fullName evidence="3">Tyr recombinase domain-containing protein</fullName>
    </recommendedName>
</protein>
<feature type="domain" description="Tyr recombinase" evidence="3">
    <location>
        <begin position="38"/>
        <end position="140"/>
    </location>
</feature>
<reference evidence="4" key="2">
    <citation type="submission" date="2020-09" db="EMBL/GenBank/DDBJ databases">
        <authorList>
            <person name="Sun Q."/>
            <person name="Zhou Y."/>
        </authorList>
    </citation>
    <scope>NUCLEOTIDE SEQUENCE</scope>
    <source>
        <strain evidence="4">CGMCC 4.7368</strain>
    </source>
</reference>
<accession>A0A918DFA6</accession>
<proteinExistence type="predicted"/>
<evidence type="ECO:0000313" key="4">
    <source>
        <dbReference type="EMBL" id="GGO60628.1"/>
    </source>
</evidence>
<feature type="region of interest" description="Disordered" evidence="2">
    <location>
        <begin position="1"/>
        <end position="31"/>
    </location>
</feature>
<dbReference type="InterPro" id="IPR013762">
    <property type="entry name" value="Integrase-like_cat_sf"/>
</dbReference>